<sequence>MLKHSGCGHNPTGILNTQQGECVVLCLACPQPGKNLPDDWRTILLAKRYHHDHHHFHFTDLIQ</sequence>
<evidence type="ECO:0000313" key="2">
    <source>
        <dbReference type="Proteomes" id="UP000054538"/>
    </source>
</evidence>
<reference evidence="2" key="2">
    <citation type="submission" date="2015-01" db="EMBL/GenBank/DDBJ databases">
        <title>Evolutionary Origins and Diversification of the Mycorrhizal Mutualists.</title>
        <authorList>
            <consortium name="DOE Joint Genome Institute"/>
            <consortium name="Mycorrhizal Genomics Consortium"/>
            <person name="Kohler A."/>
            <person name="Kuo A."/>
            <person name="Nagy L.G."/>
            <person name="Floudas D."/>
            <person name="Copeland A."/>
            <person name="Barry K.W."/>
            <person name="Cichocki N."/>
            <person name="Veneault-Fourrey C."/>
            <person name="LaButti K."/>
            <person name="Lindquist E.A."/>
            <person name="Lipzen A."/>
            <person name="Lundell T."/>
            <person name="Morin E."/>
            <person name="Murat C."/>
            <person name="Riley R."/>
            <person name="Ohm R."/>
            <person name="Sun H."/>
            <person name="Tunlid A."/>
            <person name="Henrissat B."/>
            <person name="Grigoriev I.V."/>
            <person name="Hibbett D.S."/>
            <person name="Martin F."/>
        </authorList>
    </citation>
    <scope>NUCLEOTIDE SEQUENCE [LARGE SCALE GENOMIC DNA]</scope>
    <source>
        <strain evidence="2">Ve08.2h10</strain>
    </source>
</reference>
<dbReference type="AlphaFoldDB" id="A0A0D0CWS2"/>
<protein>
    <submittedName>
        <fullName evidence="1">Uncharacterized protein</fullName>
    </submittedName>
</protein>
<keyword evidence="2" id="KW-1185">Reference proteome</keyword>
<proteinExistence type="predicted"/>
<reference evidence="1 2" key="1">
    <citation type="submission" date="2014-04" db="EMBL/GenBank/DDBJ databases">
        <authorList>
            <consortium name="DOE Joint Genome Institute"/>
            <person name="Kuo A."/>
            <person name="Kohler A."/>
            <person name="Jargeat P."/>
            <person name="Nagy L.G."/>
            <person name="Floudas D."/>
            <person name="Copeland A."/>
            <person name="Barry K.W."/>
            <person name="Cichocki N."/>
            <person name="Veneault-Fourrey C."/>
            <person name="LaButti K."/>
            <person name="Lindquist E.A."/>
            <person name="Lipzen A."/>
            <person name="Lundell T."/>
            <person name="Morin E."/>
            <person name="Murat C."/>
            <person name="Sun H."/>
            <person name="Tunlid A."/>
            <person name="Henrissat B."/>
            <person name="Grigoriev I.V."/>
            <person name="Hibbett D.S."/>
            <person name="Martin F."/>
            <person name="Nordberg H.P."/>
            <person name="Cantor M.N."/>
            <person name="Hua S.X."/>
        </authorList>
    </citation>
    <scope>NUCLEOTIDE SEQUENCE [LARGE SCALE GENOMIC DNA]</scope>
    <source>
        <strain evidence="1 2">Ve08.2h10</strain>
    </source>
</reference>
<gene>
    <name evidence="1" type="ORF">PAXRUDRAFT_159871</name>
</gene>
<dbReference type="InParanoid" id="A0A0D0CWS2"/>
<name>A0A0D0CWS2_9AGAM</name>
<evidence type="ECO:0000313" key="1">
    <source>
        <dbReference type="EMBL" id="KIK79978.1"/>
    </source>
</evidence>
<dbReference type="EMBL" id="KN826133">
    <property type="protein sequence ID" value="KIK79978.1"/>
    <property type="molecule type" value="Genomic_DNA"/>
</dbReference>
<dbReference type="Proteomes" id="UP000054538">
    <property type="component" value="Unassembled WGS sequence"/>
</dbReference>
<dbReference type="STRING" id="930991.A0A0D0CWS2"/>
<dbReference type="OrthoDB" id="3257613at2759"/>
<accession>A0A0D0CWS2</accession>
<dbReference type="HOGENOM" id="CLU_2886442_0_0_1"/>
<organism evidence="1 2">
    <name type="scientific">Paxillus rubicundulus Ve08.2h10</name>
    <dbReference type="NCBI Taxonomy" id="930991"/>
    <lineage>
        <taxon>Eukaryota</taxon>
        <taxon>Fungi</taxon>
        <taxon>Dikarya</taxon>
        <taxon>Basidiomycota</taxon>
        <taxon>Agaricomycotina</taxon>
        <taxon>Agaricomycetes</taxon>
        <taxon>Agaricomycetidae</taxon>
        <taxon>Boletales</taxon>
        <taxon>Paxilineae</taxon>
        <taxon>Paxillaceae</taxon>
        <taxon>Paxillus</taxon>
    </lineage>
</organism>